<evidence type="ECO:0000313" key="4">
    <source>
        <dbReference type="Proteomes" id="UP000214646"/>
    </source>
</evidence>
<evidence type="ECO:0000313" key="3">
    <source>
        <dbReference type="EMBL" id="OWK39496.1"/>
    </source>
</evidence>
<dbReference type="EMBL" id="NIDE01000011">
    <property type="protein sequence ID" value="OWK39108.1"/>
    <property type="molecule type" value="Genomic_DNA"/>
</dbReference>
<proteinExistence type="predicted"/>
<dbReference type="AlphaFoldDB" id="A0A225DKK3"/>
<reference evidence="2" key="2">
    <citation type="journal article" date="2018" name="Appl. Environ. Microbiol.">
        <title>Genome Analysis of Fimbriiglobus ruber SP5(T), a Planctomycete with Confirmed Chitinolytic Capability.</title>
        <authorList>
            <person name="Ravin N.V."/>
            <person name="Rakitin A.L."/>
            <person name="Ivanova A.A."/>
            <person name="Beletsky A.V."/>
            <person name="Kulichevskaya I.S."/>
            <person name="Mardanov A.V."/>
            <person name="Dedysh S.N."/>
        </authorList>
    </citation>
    <scope>NUCLEOTIDE SEQUENCE</scope>
    <source>
        <strain evidence="2">SP5</strain>
    </source>
</reference>
<sequence>MVIDGDVEASALQLGAQDGEAKQFVESSFESRHLLGQVGTEKVPEGLVLDVGVKSFDRVRE</sequence>
<name>A0A225DKK3_9BACT</name>
<comment type="caution">
    <text evidence="2">The sequence shown here is derived from an EMBL/GenBank/DDBJ whole genome shotgun (WGS) entry which is preliminary data.</text>
</comment>
<protein>
    <submittedName>
        <fullName evidence="2">Uncharacterized protein</fullName>
    </submittedName>
</protein>
<dbReference type="Proteomes" id="UP000214646">
    <property type="component" value="Unassembled WGS sequence"/>
</dbReference>
<evidence type="ECO:0000313" key="2">
    <source>
        <dbReference type="EMBL" id="OWK39108.1"/>
    </source>
</evidence>
<organism evidence="2 4">
    <name type="scientific">Fimbriiglobus ruber</name>
    <dbReference type="NCBI Taxonomy" id="1908690"/>
    <lineage>
        <taxon>Bacteria</taxon>
        <taxon>Pseudomonadati</taxon>
        <taxon>Planctomycetota</taxon>
        <taxon>Planctomycetia</taxon>
        <taxon>Gemmatales</taxon>
        <taxon>Gemmataceae</taxon>
        <taxon>Fimbriiglobus</taxon>
    </lineage>
</organism>
<reference evidence="4" key="1">
    <citation type="submission" date="2017-06" db="EMBL/GenBank/DDBJ databases">
        <title>Genome analysis of Fimbriiglobus ruber SP5, the first member of the order Planctomycetales with confirmed chitinolytic capability.</title>
        <authorList>
            <person name="Ravin N.V."/>
            <person name="Rakitin A.L."/>
            <person name="Ivanova A.A."/>
            <person name="Beletsky A.V."/>
            <person name="Kulichevskaya I.S."/>
            <person name="Mardanov A.V."/>
            <person name="Dedysh S.N."/>
        </authorList>
    </citation>
    <scope>NUCLEOTIDE SEQUENCE [LARGE SCALE GENOMIC DNA]</scope>
    <source>
        <strain evidence="4">SP5</strain>
    </source>
</reference>
<dbReference type="EMBL" id="NIDE01000010">
    <property type="protein sequence ID" value="OWK39496.1"/>
    <property type="molecule type" value="Genomic_DNA"/>
</dbReference>
<evidence type="ECO:0000313" key="1">
    <source>
        <dbReference type="EMBL" id="OWK34797.1"/>
    </source>
</evidence>
<gene>
    <name evidence="3" type="ORF">FRUB_06059</name>
    <name evidence="2" type="ORF">FRUB_06190</name>
    <name evidence="1" type="ORF">FRUB_09639</name>
</gene>
<dbReference type="RefSeq" id="WP_088256964.1">
    <property type="nucleotide sequence ID" value="NZ_NIDE01000010.1"/>
</dbReference>
<keyword evidence="4" id="KW-1185">Reference proteome</keyword>
<dbReference type="EMBL" id="NIDE01000019">
    <property type="protein sequence ID" value="OWK34797.1"/>
    <property type="molecule type" value="Genomic_DNA"/>
</dbReference>
<accession>A0A225DKK3</accession>